<dbReference type="SMART" id="SM00915">
    <property type="entry name" value="Jacalin"/>
    <property type="match status" value="1"/>
</dbReference>
<keyword evidence="1" id="KW-0430">Lectin</keyword>
<dbReference type="SUPFAM" id="SSF51101">
    <property type="entry name" value="Mannose-binding lectins"/>
    <property type="match status" value="1"/>
</dbReference>
<evidence type="ECO:0000256" key="2">
    <source>
        <dbReference type="SAM" id="MobiDB-lite"/>
    </source>
</evidence>
<name>A0A9R1Q5S4_TRITD</name>
<dbReference type="PROSITE" id="PS51752">
    <property type="entry name" value="JACALIN_LECTIN"/>
    <property type="match status" value="1"/>
</dbReference>
<accession>A0A9R1Q5S4</accession>
<dbReference type="Proteomes" id="UP000324705">
    <property type="component" value="Chromosome 3B"/>
</dbReference>
<feature type="compositionally biased region" description="Polar residues" evidence="2">
    <location>
        <begin position="1"/>
        <end position="13"/>
    </location>
</feature>
<dbReference type="InterPro" id="IPR033734">
    <property type="entry name" value="Jacalin-like_lectin_dom_plant"/>
</dbReference>
<sequence length="266" mass="29906">MEQQHGGSSSDATHSIDVGIDPEAPSAHTSSVPVRGWTSGLLDLPRQPRGQEQMYLLLHHRWLQPVLHPYQLQPLPRRRAHSVVRSCRLPQHRLRVHCREDALPGEGGACPIRAGLQPKVYVIKTAPCGGRDGMDWDMDVRGVNRITKVVVWHRILFAFDAMSVLYERDGREEHTEEWGEPCGERSEICLELDEYLIGVKGHLWNISDRLSVKSLTFISNRRTYGPYGKEAGAPFELPALGGRIVGFHGRSDSYLNALGTYIKMDA</sequence>
<feature type="domain" description="Jacalin-type lectin" evidence="3">
    <location>
        <begin position="122"/>
        <end position="264"/>
    </location>
</feature>
<evidence type="ECO:0000259" key="3">
    <source>
        <dbReference type="PROSITE" id="PS51752"/>
    </source>
</evidence>
<organism evidence="4 5">
    <name type="scientific">Triticum turgidum subsp. durum</name>
    <name type="common">Durum wheat</name>
    <name type="synonym">Triticum durum</name>
    <dbReference type="NCBI Taxonomy" id="4567"/>
    <lineage>
        <taxon>Eukaryota</taxon>
        <taxon>Viridiplantae</taxon>
        <taxon>Streptophyta</taxon>
        <taxon>Embryophyta</taxon>
        <taxon>Tracheophyta</taxon>
        <taxon>Spermatophyta</taxon>
        <taxon>Magnoliopsida</taxon>
        <taxon>Liliopsida</taxon>
        <taxon>Poales</taxon>
        <taxon>Poaceae</taxon>
        <taxon>BOP clade</taxon>
        <taxon>Pooideae</taxon>
        <taxon>Triticodae</taxon>
        <taxon>Triticeae</taxon>
        <taxon>Triticinae</taxon>
        <taxon>Triticum</taxon>
    </lineage>
</organism>
<protein>
    <recommendedName>
        <fullName evidence="3">Jacalin-type lectin domain-containing protein</fullName>
    </recommendedName>
</protein>
<proteinExistence type="predicted"/>
<dbReference type="Pfam" id="PF01419">
    <property type="entry name" value="Jacalin"/>
    <property type="match status" value="1"/>
</dbReference>
<dbReference type="GO" id="GO:0030246">
    <property type="term" value="F:carbohydrate binding"/>
    <property type="evidence" value="ECO:0007669"/>
    <property type="project" value="UniProtKB-KW"/>
</dbReference>
<dbReference type="Gramene" id="TRITD3Bv1G007770.1">
    <property type="protein sequence ID" value="TRITD3Bv1G007770.1"/>
    <property type="gene ID" value="TRITD3Bv1G007770"/>
</dbReference>
<evidence type="ECO:0000256" key="1">
    <source>
        <dbReference type="ARBA" id="ARBA00022734"/>
    </source>
</evidence>
<dbReference type="Gene3D" id="2.100.10.30">
    <property type="entry name" value="Jacalin-like lectin domain"/>
    <property type="match status" value="1"/>
</dbReference>
<keyword evidence="5" id="KW-1185">Reference proteome</keyword>
<evidence type="ECO:0000313" key="5">
    <source>
        <dbReference type="Proteomes" id="UP000324705"/>
    </source>
</evidence>
<evidence type="ECO:0000313" key="4">
    <source>
        <dbReference type="EMBL" id="VAH71286.1"/>
    </source>
</evidence>
<reference evidence="4 5" key="1">
    <citation type="submission" date="2017-09" db="EMBL/GenBank/DDBJ databases">
        <authorList>
            <consortium name="International Durum Wheat Genome Sequencing Consortium (IDWGSC)"/>
            <person name="Milanesi L."/>
        </authorList>
    </citation>
    <scope>NUCLEOTIDE SEQUENCE [LARGE SCALE GENOMIC DNA]</scope>
    <source>
        <strain evidence="5">cv. Svevo</strain>
    </source>
</reference>
<gene>
    <name evidence="4" type="ORF">TRITD_3Bv1G007770</name>
</gene>
<dbReference type="InterPro" id="IPR036404">
    <property type="entry name" value="Jacalin-like_lectin_dom_sf"/>
</dbReference>
<dbReference type="EMBL" id="LT934116">
    <property type="protein sequence ID" value="VAH71286.1"/>
    <property type="molecule type" value="Genomic_DNA"/>
</dbReference>
<feature type="region of interest" description="Disordered" evidence="2">
    <location>
        <begin position="1"/>
        <end position="40"/>
    </location>
</feature>
<dbReference type="AlphaFoldDB" id="A0A9R1Q5S4"/>
<dbReference type="PANTHER" id="PTHR46506">
    <property type="entry name" value="OS05G0143600 PROTEIN"/>
    <property type="match status" value="1"/>
</dbReference>
<dbReference type="CDD" id="cd09612">
    <property type="entry name" value="Jacalin"/>
    <property type="match status" value="1"/>
</dbReference>
<dbReference type="InterPro" id="IPR001229">
    <property type="entry name" value="Jacalin-like_lectin_dom"/>
</dbReference>